<evidence type="ECO:0000313" key="9">
    <source>
        <dbReference type="EMBL" id="CAL1299607.1"/>
    </source>
</evidence>
<accession>A0AAV2BUP7</accession>
<dbReference type="InterPro" id="IPR051588">
    <property type="entry name" value="Cobalamin_Transport"/>
</dbReference>
<reference evidence="9 10" key="1">
    <citation type="submission" date="2024-04" db="EMBL/GenBank/DDBJ databases">
        <authorList>
            <person name="Rising A."/>
            <person name="Reimegard J."/>
            <person name="Sonavane S."/>
            <person name="Akerstrom W."/>
            <person name="Nylinder S."/>
            <person name="Hedman E."/>
            <person name="Kallberg Y."/>
        </authorList>
    </citation>
    <scope>NUCLEOTIDE SEQUENCE [LARGE SCALE GENOMIC DNA]</scope>
</reference>
<feature type="signal peptide" evidence="8">
    <location>
        <begin position="1"/>
        <end position="24"/>
    </location>
</feature>
<comment type="caution">
    <text evidence="9">The sequence shown here is derived from an EMBL/GenBank/DDBJ whole genome shotgun (WGS) entry which is preliminary data.</text>
</comment>
<evidence type="ECO:0000256" key="8">
    <source>
        <dbReference type="SAM" id="SignalP"/>
    </source>
</evidence>
<evidence type="ECO:0000313" key="10">
    <source>
        <dbReference type="Proteomes" id="UP001497382"/>
    </source>
</evidence>
<feature type="chain" id="PRO_5043864239" evidence="8">
    <location>
        <begin position="25"/>
        <end position="541"/>
    </location>
</feature>
<keyword evidence="4 6" id="KW-1015">Disulfide bond</keyword>
<dbReference type="SUPFAM" id="SSF48239">
    <property type="entry name" value="Terpenoid cyclases/Protein prenyltransferases"/>
    <property type="match status" value="1"/>
</dbReference>
<dbReference type="InterPro" id="IPR002157">
    <property type="entry name" value="Cbl-bd_prot"/>
</dbReference>
<sequence length="541" mass="62249">MSSRFNQLTLLCVLVIIFISKTNTETLQQRLLKDIQPCKADQFRCSNFQCIDSHQLCDGSKNCRDGSDEELCNDYSSKCRDSRSFSCQRGSYYKCLPSSFVCNGKNDCSDKSDEWNCRDKIKSYISASHVHRGKTLAQNWISKLRRTGQPIRKWGADVRRVAVALHLSDDPTFNSANTIRDELGNELSVNLLSRMVWKRIEDISSTELASYINAFLVTCINPRNFFDLDLVKELRRRVDLQNHTLPYVILALCNAGERMSERDVEKLTNFFWTAHRKFWTDMQALSILALSCAARQPDGNIDLAELAELTVKLKASQYSNGTYETLKTTALVMQALIATKSDTDEGNFDVIQTLRQILLAQREDGSFGSVIDTYSIMPVLDYKSLADINSSHCSNISIEDTWMTSYSHKTAFTQKEEEVIHDLENQIGVKWSIQLSVWIGNNRTVERTLTLRVPANISFERLMELEEKLGRFRFVFSMRDGKPYIYSIYGMQNDAEEGMYWFLFLRSKGNEEHLEQISPADLIPENNQHLIFWYKCGSWNE</sequence>
<evidence type="ECO:0000256" key="1">
    <source>
        <dbReference type="ARBA" id="ARBA00004613"/>
    </source>
</evidence>
<evidence type="ECO:0000256" key="4">
    <source>
        <dbReference type="ARBA" id="ARBA00023157"/>
    </source>
</evidence>
<keyword evidence="5" id="KW-0170">Cobalt</keyword>
<dbReference type="InterPro" id="IPR008930">
    <property type="entry name" value="Terpenoid_cyclase/PrenylTrfase"/>
</dbReference>
<keyword evidence="10" id="KW-1185">Reference proteome</keyword>
<dbReference type="AlphaFoldDB" id="A0AAV2BUP7"/>
<dbReference type="InterPro" id="IPR023415">
    <property type="entry name" value="LDLR_class-A_CS"/>
</dbReference>
<dbReference type="SMART" id="SM00192">
    <property type="entry name" value="LDLa"/>
    <property type="match status" value="2"/>
</dbReference>
<evidence type="ECO:0000256" key="6">
    <source>
        <dbReference type="PIRSR" id="PIRSR602157-2"/>
    </source>
</evidence>
<dbReference type="Pfam" id="PF00057">
    <property type="entry name" value="Ldl_recept_a"/>
    <property type="match status" value="2"/>
</dbReference>
<proteinExistence type="predicted"/>
<feature type="binding site" evidence="5">
    <location>
        <position position="281"/>
    </location>
    <ligand>
        <name>cyanocob(III)alamin</name>
        <dbReference type="ChEBI" id="CHEBI:17439"/>
    </ligand>
</feature>
<feature type="binding site" evidence="5">
    <location>
        <position position="514"/>
    </location>
    <ligand>
        <name>cyanocob(III)alamin</name>
        <dbReference type="ChEBI" id="CHEBI:17439"/>
    </ligand>
</feature>
<dbReference type="PRINTS" id="PR00261">
    <property type="entry name" value="LDLRECEPTOR"/>
</dbReference>
<dbReference type="Gene3D" id="4.10.400.10">
    <property type="entry name" value="Low-density Lipoprotein Receptor"/>
    <property type="match status" value="2"/>
</dbReference>
<dbReference type="CDD" id="cd00112">
    <property type="entry name" value="LDLa"/>
    <property type="match status" value="2"/>
</dbReference>
<gene>
    <name evidence="9" type="ORF">LARSCL_LOCUS21459</name>
</gene>
<organism evidence="9 10">
    <name type="scientific">Larinioides sclopetarius</name>
    <dbReference type="NCBI Taxonomy" id="280406"/>
    <lineage>
        <taxon>Eukaryota</taxon>
        <taxon>Metazoa</taxon>
        <taxon>Ecdysozoa</taxon>
        <taxon>Arthropoda</taxon>
        <taxon>Chelicerata</taxon>
        <taxon>Arachnida</taxon>
        <taxon>Araneae</taxon>
        <taxon>Araneomorphae</taxon>
        <taxon>Entelegynae</taxon>
        <taxon>Araneoidea</taxon>
        <taxon>Araneidae</taxon>
        <taxon>Larinioides</taxon>
    </lineage>
</organism>
<evidence type="ECO:0000256" key="3">
    <source>
        <dbReference type="ARBA" id="ARBA00022729"/>
    </source>
</evidence>
<dbReference type="PANTHER" id="PTHR10559">
    <property type="entry name" value="TRANSCOBALAMIN-1/GASTRIC INTRINSIC FACTOR"/>
    <property type="match status" value="1"/>
</dbReference>
<feature type="disulfide bond" evidence="6">
    <location>
        <begin position="253"/>
        <end position="292"/>
    </location>
</feature>
<comment type="caution">
    <text evidence="7">Lacks conserved residue(s) required for the propagation of feature annotation.</text>
</comment>
<feature type="disulfide bond" evidence="7">
    <location>
        <begin position="102"/>
        <end position="117"/>
    </location>
</feature>
<evidence type="ECO:0000256" key="5">
    <source>
        <dbReference type="PIRSR" id="PIRSR602157-1"/>
    </source>
</evidence>
<feature type="disulfide bond" evidence="7">
    <location>
        <begin position="38"/>
        <end position="50"/>
    </location>
</feature>
<feature type="binding site" evidence="5">
    <location>
        <begin position="484"/>
        <end position="485"/>
    </location>
    <ligand>
        <name>cyanocob(III)alamin</name>
        <dbReference type="ChEBI" id="CHEBI:17439"/>
    </ligand>
</feature>
<dbReference type="Gene3D" id="2.170.130.30">
    <property type="match status" value="1"/>
</dbReference>
<comment type="subcellular location">
    <subcellularLocation>
        <location evidence="1">Secreted</location>
    </subcellularLocation>
</comment>
<evidence type="ECO:0000256" key="7">
    <source>
        <dbReference type="PROSITE-ProRule" id="PRU00124"/>
    </source>
</evidence>
<name>A0AAV2BUP7_9ARAC</name>
<dbReference type="GO" id="GO:0005615">
    <property type="term" value="C:extracellular space"/>
    <property type="evidence" value="ECO:0007669"/>
    <property type="project" value="TreeGrafter"/>
</dbReference>
<dbReference type="GO" id="GO:0031419">
    <property type="term" value="F:cobalamin binding"/>
    <property type="evidence" value="ECO:0007669"/>
    <property type="project" value="InterPro"/>
</dbReference>
<keyword evidence="2" id="KW-0964">Secreted</keyword>
<dbReference type="SUPFAM" id="SSF57424">
    <property type="entry name" value="LDL receptor-like module"/>
    <property type="match status" value="2"/>
</dbReference>
<dbReference type="InterPro" id="IPR036055">
    <property type="entry name" value="LDL_receptor-like_sf"/>
</dbReference>
<keyword evidence="3 8" id="KW-0732">Signal</keyword>
<dbReference type="PROSITE" id="PS50068">
    <property type="entry name" value="LDLRA_2"/>
    <property type="match status" value="2"/>
</dbReference>
<dbReference type="PANTHER" id="PTHR10559:SF18">
    <property type="entry name" value="TRANSCOBALAMIN II"/>
    <property type="match status" value="1"/>
</dbReference>
<dbReference type="GO" id="GO:0015889">
    <property type="term" value="P:cobalamin transport"/>
    <property type="evidence" value="ECO:0007669"/>
    <property type="project" value="InterPro"/>
</dbReference>
<dbReference type="Proteomes" id="UP001497382">
    <property type="component" value="Unassembled WGS sequence"/>
</dbReference>
<evidence type="ECO:0000256" key="2">
    <source>
        <dbReference type="ARBA" id="ARBA00022525"/>
    </source>
</evidence>
<feature type="disulfide bond" evidence="7">
    <location>
        <begin position="57"/>
        <end position="72"/>
    </location>
</feature>
<dbReference type="Pfam" id="PF01122">
    <property type="entry name" value="Cobalamin_bind"/>
    <property type="match status" value="1"/>
</dbReference>
<dbReference type="InterPro" id="IPR002172">
    <property type="entry name" value="LDrepeatLR_classA_rpt"/>
</dbReference>
<protein>
    <submittedName>
        <fullName evidence="9">Uncharacterized protein</fullName>
    </submittedName>
</protein>
<dbReference type="EMBL" id="CAXIEN010000510">
    <property type="protein sequence ID" value="CAL1299607.1"/>
    <property type="molecule type" value="Genomic_DNA"/>
</dbReference>
<dbReference type="PROSITE" id="PS01209">
    <property type="entry name" value="LDLRA_1"/>
    <property type="match status" value="2"/>
</dbReference>
<feature type="disulfide bond" evidence="7">
    <location>
        <begin position="45"/>
        <end position="63"/>
    </location>
</feature>
<dbReference type="Gene3D" id="1.50.10.20">
    <property type="match status" value="1"/>
</dbReference>
<feature type="binding site" evidence="5">
    <location>
        <begin position="501"/>
        <end position="503"/>
    </location>
    <ligand>
        <name>cyanocob(III)alamin</name>
        <dbReference type="ChEBI" id="CHEBI:17439"/>
    </ligand>
</feature>